<evidence type="ECO:0000256" key="5">
    <source>
        <dbReference type="ARBA" id="ARBA00023136"/>
    </source>
</evidence>
<feature type="transmembrane region" description="Helical" evidence="7">
    <location>
        <begin position="158"/>
        <end position="179"/>
    </location>
</feature>
<feature type="transmembrane region" description="Helical" evidence="7">
    <location>
        <begin position="99"/>
        <end position="120"/>
    </location>
</feature>
<dbReference type="Proteomes" id="UP001501710">
    <property type="component" value="Unassembled WGS sequence"/>
</dbReference>
<feature type="domain" description="Major facilitator superfamily (MFS) profile" evidence="8">
    <location>
        <begin position="4"/>
        <end position="380"/>
    </location>
</feature>
<protein>
    <submittedName>
        <fullName evidence="9">MFS transporter</fullName>
    </submittedName>
</protein>
<dbReference type="CDD" id="cd17324">
    <property type="entry name" value="MFS_NepI_like"/>
    <property type="match status" value="1"/>
</dbReference>
<keyword evidence="4 7" id="KW-1133">Transmembrane helix</keyword>
<dbReference type="PANTHER" id="PTHR43124:SF3">
    <property type="entry name" value="CHLORAMPHENICOL EFFLUX PUMP RV0191"/>
    <property type="match status" value="1"/>
</dbReference>
<dbReference type="InterPro" id="IPR020846">
    <property type="entry name" value="MFS_dom"/>
</dbReference>
<sequence length="409" mass="41964">MPFVIYVLGLAVFAQGTSEFMLSGLLPDIADSLNVSVATAGSLTSAFAIGIAVGAPLVALLGRRWPRRVALPAFLVTFELMHVLGATTSSFPVLLITRLIAALANAGFIAVALTTVTAMVDENSKGRATSVLLSGVTVSLIAGVPLGALIGAHWGWRAVFWTVAAISIPPTIAILRAVPADTTQPSERSTRHELHALTRPGPVVLLLLGALVNGATFCTLTYLAPVITDLTALSASWIPAALVAFGIGAFTGVTIAGRLADTRPTQLLAGGTTVLAVGWLLFAMNPTDPTTTFVFVFIQGVFSFAVGSTLLSQVLYKAADAPTLAGGFSVAALNVGTVIGPILGGLTLNTALGYRAPILVSAALTCTALLLGTATLARKPIHTLITGGPTAEEARGGPSPTSRRSSERH</sequence>
<dbReference type="InterPro" id="IPR050189">
    <property type="entry name" value="MFS_Efflux_Transporters"/>
</dbReference>
<feature type="transmembrane region" description="Helical" evidence="7">
    <location>
        <begin position="323"/>
        <end position="344"/>
    </location>
</feature>
<feature type="transmembrane region" description="Helical" evidence="7">
    <location>
        <begin position="267"/>
        <end position="284"/>
    </location>
</feature>
<feature type="transmembrane region" description="Helical" evidence="7">
    <location>
        <begin position="38"/>
        <end position="62"/>
    </location>
</feature>
<proteinExistence type="predicted"/>
<keyword evidence="5 7" id="KW-0472">Membrane</keyword>
<evidence type="ECO:0000256" key="6">
    <source>
        <dbReference type="SAM" id="MobiDB-lite"/>
    </source>
</evidence>
<dbReference type="PANTHER" id="PTHR43124">
    <property type="entry name" value="PURINE EFFLUX PUMP PBUE"/>
    <property type="match status" value="1"/>
</dbReference>
<organism evidence="9 10">
    <name type="scientific">Actinomadura meridiana</name>
    <dbReference type="NCBI Taxonomy" id="559626"/>
    <lineage>
        <taxon>Bacteria</taxon>
        <taxon>Bacillati</taxon>
        <taxon>Actinomycetota</taxon>
        <taxon>Actinomycetes</taxon>
        <taxon>Streptosporangiales</taxon>
        <taxon>Thermomonosporaceae</taxon>
        <taxon>Actinomadura</taxon>
    </lineage>
</organism>
<dbReference type="InterPro" id="IPR011701">
    <property type="entry name" value="MFS"/>
</dbReference>
<keyword evidence="2" id="KW-1003">Cell membrane</keyword>
<feature type="transmembrane region" description="Helical" evidence="7">
    <location>
        <begin position="236"/>
        <end position="255"/>
    </location>
</feature>
<dbReference type="InterPro" id="IPR036259">
    <property type="entry name" value="MFS_trans_sf"/>
</dbReference>
<reference evidence="10" key="1">
    <citation type="journal article" date="2019" name="Int. J. Syst. Evol. Microbiol.">
        <title>The Global Catalogue of Microorganisms (GCM) 10K type strain sequencing project: providing services to taxonomists for standard genome sequencing and annotation.</title>
        <authorList>
            <consortium name="The Broad Institute Genomics Platform"/>
            <consortium name="The Broad Institute Genome Sequencing Center for Infectious Disease"/>
            <person name="Wu L."/>
            <person name="Ma J."/>
        </authorList>
    </citation>
    <scope>NUCLEOTIDE SEQUENCE [LARGE SCALE GENOMIC DNA]</scope>
    <source>
        <strain evidence="10">JCM 17440</strain>
    </source>
</reference>
<name>A0ABP8BZQ9_9ACTN</name>
<evidence type="ECO:0000256" key="3">
    <source>
        <dbReference type="ARBA" id="ARBA00022692"/>
    </source>
</evidence>
<feature type="transmembrane region" description="Helical" evidence="7">
    <location>
        <begin position="132"/>
        <end position="152"/>
    </location>
</feature>
<evidence type="ECO:0000313" key="10">
    <source>
        <dbReference type="Proteomes" id="UP001501710"/>
    </source>
</evidence>
<evidence type="ECO:0000259" key="8">
    <source>
        <dbReference type="PROSITE" id="PS50850"/>
    </source>
</evidence>
<dbReference type="Pfam" id="PF07690">
    <property type="entry name" value="MFS_1"/>
    <property type="match status" value="1"/>
</dbReference>
<dbReference type="NCBIfam" id="NF033135">
    <property type="entry name" value="cmx_cmrA"/>
    <property type="match status" value="1"/>
</dbReference>
<feature type="transmembrane region" description="Helical" evidence="7">
    <location>
        <begin position="200"/>
        <end position="224"/>
    </location>
</feature>
<comment type="subcellular location">
    <subcellularLocation>
        <location evidence="1">Cell membrane</location>
        <topology evidence="1">Multi-pass membrane protein</topology>
    </subcellularLocation>
</comment>
<feature type="region of interest" description="Disordered" evidence="6">
    <location>
        <begin position="387"/>
        <end position="409"/>
    </location>
</feature>
<comment type="caution">
    <text evidence="9">The sequence shown here is derived from an EMBL/GenBank/DDBJ whole genome shotgun (WGS) entry which is preliminary data.</text>
</comment>
<evidence type="ECO:0000256" key="2">
    <source>
        <dbReference type="ARBA" id="ARBA00022475"/>
    </source>
</evidence>
<evidence type="ECO:0000256" key="1">
    <source>
        <dbReference type="ARBA" id="ARBA00004651"/>
    </source>
</evidence>
<keyword evidence="10" id="KW-1185">Reference proteome</keyword>
<dbReference type="PROSITE" id="PS50850">
    <property type="entry name" value="MFS"/>
    <property type="match status" value="1"/>
</dbReference>
<dbReference type="EMBL" id="BAABAS010000005">
    <property type="protein sequence ID" value="GAA4230824.1"/>
    <property type="molecule type" value="Genomic_DNA"/>
</dbReference>
<evidence type="ECO:0000256" key="7">
    <source>
        <dbReference type="SAM" id="Phobius"/>
    </source>
</evidence>
<feature type="transmembrane region" description="Helical" evidence="7">
    <location>
        <begin position="290"/>
        <end position="311"/>
    </location>
</feature>
<dbReference type="Gene3D" id="1.20.1250.20">
    <property type="entry name" value="MFS general substrate transporter like domains"/>
    <property type="match status" value="2"/>
</dbReference>
<feature type="transmembrane region" description="Helical" evidence="7">
    <location>
        <begin position="356"/>
        <end position="377"/>
    </location>
</feature>
<dbReference type="RefSeq" id="WP_344895169.1">
    <property type="nucleotide sequence ID" value="NZ_BAABAS010000005.1"/>
</dbReference>
<dbReference type="SUPFAM" id="SSF103473">
    <property type="entry name" value="MFS general substrate transporter"/>
    <property type="match status" value="1"/>
</dbReference>
<keyword evidence="3 7" id="KW-0812">Transmembrane</keyword>
<evidence type="ECO:0000256" key="4">
    <source>
        <dbReference type="ARBA" id="ARBA00022989"/>
    </source>
</evidence>
<accession>A0ABP8BZQ9</accession>
<evidence type="ECO:0000313" key="9">
    <source>
        <dbReference type="EMBL" id="GAA4230824.1"/>
    </source>
</evidence>
<gene>
    <name evidence="9" type="ORF">GCM10022254_26560</name>
</gene>
<feature type="transmembrane region" description="Helical" evidence="7">
    <location>
        <begin position="69"/>
        <end position="87"/>
    </location>
</feature>